<keyword evidence="6" id="KW-1185">Reference proteome</keyword>
<dbReference type="EMBL" id="JBFXLS010000004">
    <property type="protein sequence ID" value="KAL2833446.1"/>
    <property type="molecule type" value="Genomic_DNA"/>
</dbReference>
<dbReference type="PANTHER" id="PTHR14503">
    <property type="entry name" value="MITOCHONDRIAL RIBOSOMAL PROTEIN 34 FAMILY MEMBER"/>
    <property type="match status" value="1"/>
</dbReference>
<dbReference type="GO" id="GO:0005840">
    <property type="term" value="C:ribosome"/>
    <property type="evidence" value="ECO:0007669"/>
    <property type="project" value="UniProtKB-KW"/>
</dbReference>
<dbReference type="Gene3D" id="1.10.287.3980">
    <property type="match status" value="1"/>
</dbReference>
<evidence type="ECO:0000256" key="3">
    <source>
        <dbReference type="ARBA" id="ARBA00023274"/>
    </source>
</evidence>
<dbReference type="Pfam" id="PF00468">
    <property type="entry name" value="Ribosomal_L34"/>
    <property type="match status" value="1"/>
</dbReference>
<dbReference type="InterPro" id="IPR000271">
    <property type="entry name" value="Ribosomal_bL34"/>
</dbReference>
<keyword evidence="2 5" id="KW-0689">Ribosomal protein</keyword>
<sequence length="134" mass="14914">MLCLRCRVIPSALRTATPPITRQAIPTVAPLSLSRTSHLRPFSLATTTLTRPTLTHQTPSTSSLLAAAAAATPTFSQKSRSFSASASLAGRRSTYNPSRRVQKRRHGFLSRLRTKNGRKIFTRRREKGRKNLSW</sequence>
<evidence type="ECO:0000313" key="5">
    <source>
        <dbReference type="EMBL" id="KAL2833446.1"/>
    </source>
</evidence>
<comment type="caution">
    <text evidence="5">The sequence shown here is derived from an EMBL/GenBank/DDBJ whole genome shotgun (WGS) entry which is preliminary data.</text>
</comment>
<dbReference type="NCBIfam" id="TIGR01030">
    <property type="entry name" value="rpmH_bact"/>
    <property type="match status" value="1"/>
</dbReference>
<accession>A0ABR4J0A5</accession>
<evidence type="ECO:0000256" key="4">
    <source>
        <dbReference type="SAM" id="MobiDB-lite"/>
    </source>
</evidence>
<dbReference type="HAMAP" id="MF_00391">
    <property type="entry name" value="Ribosomal_bL34"/>
    <property type="match status" value="1"/>
</dbReference>
<gene>
    <name evidence="5" type="ORF">BDW59DRAFT_138671</name>
</gene>
<keyword evidence="3" id="KW-0687">Ribonucleoprotein</keyword>
<reference evidence="5 6" key="1">
    <citation type="submission" date="2024-07" db="EMBL/GenBank/DDBJ databases">
        <title>Section-level genome sequencing and comparative genomics of Aspergillus sections Usti and Cavernicolus.</title>
        <authorList>
            <consortium name="Lawrence Berkeley National Laboratory"/>
            <person name="Nybo J.L."/>
            <person name="Vesth T.C."/>
            <person name="Theobald S."/>
            <person name="Frisvad J.C."/>
            <person name="Larsen T.O."/>
            <person name="Kjaerboelling I."/>
            <person name="Rothschild-Mancinelli K."/>
            <person name="Lyhne E.K."/>
            <person name="Kogle M.E."/>
            <person name="Barry K."/>
            <person name="Clum A."/>
            <person name="Na H."/>
            <person name="Ledsgaard L."/>
            <person name="Lin J."/>
            <person name="Lipzen A."/>
            <person name="Kuo A."/>
            <person name="Riley R."/>
            <person name="Mondo S."/>
            <person name="LaButti K."/>
            <person name="Haridas S."/>
            <person name="Pangalinan J."/>
            <person name="Salamov A.A."/>
            <person name="Simmons B.A."/>
            <person name="Magnuson J.K."/>
            <person name="Chen J."/>
            <person name="Drula E."/>
            <person name="Henrissat B."/>
            <person name="Wiebenga A."/>
            <person name="Lubbers R.J."/>
            <person name="Gomes A.C."/>
            <person name="Makela M.R."/>
            <person name="Stajich J."/>
            <person name="Grigoriev I.V."/>
            <person name="Mortensen U.H."/>
            <person name="De vries R.P."/>
            <person name="Baker S.E."/>
            <person name="Andersen M.R."/>
        </authorList>
    </citation>
    <scope>NUCLEOTIDE SEQUENCE [LARGE SCALE GENOMIC DNA]</scope>
    <source>
        <strain evidence="5 6">CBS 600.67</strain>
    </source>
</reference>
<organism evidence="5 6">
    <name type="scientific">Aspergillus cavernicola</name>
    <dbReference type="NCBI Taxonomy" id="176166"/>
    <lineage>
        <taxon>Eukaryota</taxon>
        <taxon>Fungi</taxon>
        <taxon>Dikarya</taxon>
        <taxon>Ascomycota</taxon>
        <taxon>Pezizomycotina</taxon>
        <taxon>Eurotiomycetes</taxon>
        <taxon>Eurotiomycetidae</taxon>
        <taxon>Eurotiales</taxon>
        <taxon>Aspergillaceae</taxon>
        <taxon>Aspergillus</taxon>
        <taxon>Aspergillus subgen. Nidulantes</taxon>
    </lineage>
</organism>
<protein>
    <submittedName>
        <fullName evidence="5">Ribosomal protein L34-domain-containing protein</fullName>
    </submittedName>
</protein>
<name>A0ABR4J0A5_9EURO</name>
<dbReference type="PANTHER" id="PTHR14503:SF4">
    <property type="entry name" value="LARGE RIBOSOMAL SUBUNIT PROTEIN BL34M"/>
    <property type="match status" value="1"/>
</dbReference>
<comment type="similarity">
    <text evidence="1">Belongs to the bacterial ribosomal protein bL34 family.</text>
</comment>
<feature type="compositionally biased region" description="Low complexity" evidence="4">
    <location>
        <begin position="79"/>
        <end position="93"/>
    </location>
</feature>
<proteinExistence type="inferred from homology"/>
<dbReference type="Proteomes" id="UP001610335">
    <property type="component" value="Unassembled WGS sequence"/>
</dbReference>
<evidence type="ECO:0000256" key="2">
    <source>
        <dbReference type="ARBA" id="ARBA00022980"/>
    </source>
</evidence>
<evidence type="ECO:0000313" key="6">
    <source>
        <dbReference type="Proteomes" id="UP001610335"/>
    </source>
</evidence>
<evidence type="ECO:0000256" key="1">
    <source>
        <dbReference type="ARBA" id="ARBA00010111"/>
    </source>
</evidence>
<feature type="region of interest" description="Disordered" evidence="4">
    <location>
        <begin position="79"/>
        <end position="105"/>
    </location>
</feature>